<evidence type="ECO:0008006" key="4">
    <source>
        <dbReference type="Google" id="ProtNLM"/>
    </source>
</evidence>
<dbReference type="InterPro" id="IPR006311">
    <property type="entry name" value="TAT_signal"/>
</dbReference>
<dbReference type="Proteomes" id="UP001056035">
    <property type="component" value="Chromosome"/>
</dbReference>
<dbReference type="EMBL" id="CP098502">
    <property type="protein sequence ID" value="UTI65484.1"/>
    <property type="molecule type" value="Genomic_DNA"/>
</dbReference>
<protein>
    <recommendedName>
        <fullName evidence="4">Translation initiation factor IF-2</fullName>
    </recommendedName>
</protein>
<accession>A0ABY5DY48</accession>
<feature type="compositionally biased region" description="Low complexity" evidence="1">
    <location>
        <begin position="121"/>
        <end position="136"/>
    </location>
</feature>
<gene>
    <name evidence="2" type="ORF">NBH00_04535</name>
</gene>
<feature type="region of interest" description="Disordered" evidence="1">
    <location>
        <begin position="1"/>
        <end position="20"/>
    </location>
</feature>
<organism evidence="2 3">
    <name type="scientific">Paraconexibacter antarcticus</name>
    <dbReference type="NCBI Taxonomy" id="2949664"/>
    <lineage>
        <taxon>Bacteria</taxon>
        <taxon>Bacillati</taxon>
        <taxon>Actinomycetota</taxon>
        <taxon>Thermoleophilia</taxon>
        <taxon>Solirubrobacterales</taxon>
        <taxon>Paraconexibacteraceae</taxon>
        <taxon>Paraconexibacter</taxon>
    </lineage>
</organism>
<sequence length="186" mass="17563">MPDLARLHPRPAPRERTARVRRGLLAASGAVVLAAGLGACGSSAATSTGGAAGTSAAGAPDAGQAGGPGRIFGAARDPKVAACLRKQGVRLPTGRRRPPRGSAGPYGGPGAGPGAGPPPAGAGVPPAGAGTPPAGARRFRRGGTAQFQQLRKALAACGVSVPQAPGGVPGAAAPATPATTTGAPTS</sequence>
<keyword evidence="3" id="KW-1185">Reference proteome</keyword>
<dbReference type="PROSITE" id="PS51318">
    <property type="entry name" value="TAT"/>
    <property type="match status" value="1"/>
</dbReference>
<feature type="compositionally biased region" description="Low complexity" evidence="1">
    <location>
        <begin position="43"/>
        <end position="63"/>
    </location>
</feature>
<feature type="compositionally biased region" description="Gly residues" evidence="1">
    <location>
        <begin position="104"/>
        <end position="114"/>
    </location>
</feature>
<dbReference type="RefSeq" id="WP_254572164.1">
    <property type="nucleotide sequence ID" value="NZ_CP098502.1"/>
</dbReference>
<evidence type="ECO:0000313" key="3">
    <source>
        <dbReference type="Proteomes" id="UP001056035"/>
    </source>
</evidence>
<evidence type="ECO:0000256" key="1">
    <source>
        <dbReference type="SAM" id="MobiDB-lite"/>
    </source>
</evidence>
<feature type="compositionally biased region" description="Low complexity" evidence="1">
    <location>
        <begin position="164"/>
        <end position="186"/>
    </location>
</feature>
<name>A0ABY5DY48_9ACTN</name>
<evidence type="ECO:0000313" key="2">
    <source>
        <dbReference type="EMBL" id="UTI65484.1"/>
    </source>
</evidence>
<feature type="region of interest" description="Disordered" evidence="1">
    <location>
        <begin position="43"/>
        <end position="147"/>
    </location>
</feature>
<proteinExistence type="predicted"/>
<feature type="region of interest" description="Disordered" evidence="1">
    <location>
        <begin position="160"/>
        <end position="186"/>
    </location>
</feature>
<reference evidence="2 3" key="1">
    <citation type="submission" date="2022-06" db="EMBL/GenBank/DDBJ databases">
        <title>Paraconexibacter antarcticus.</title>
        <authorList>
            <person name="Kim C.S."/>
        </authorList>
    </citation>
    <scope>NUCLEOTIDE SEQUENCE [LARGE SCALE GENOMIC DNA]</scope>
    <source>
        <strain evidence="2 3">02-257</strain>
    </source>
</reference>